<proteinExistence type="predicted"/>
<sequence>MDGSIYMDIRTRIVALIFVIVLSAGCSQKPKPEDTMLAPVCCASLETIPFYQIANPEFKQRFEIAPDTSPVFEFESGVSTFQAVRLPEHVGTINFRVGSVLENQVFFPYFLVLDEKLSVIQKVAASRENIRYGTIRKSVYVDTQFELDTNPYNLGSARYVVMYTKPSEIGLFTSFKSAETLRSDEQGYAPPIAADPTLPHGYYGTLQVEISPKTFGNVTNQQLKEKEARTAEKTTPQATSNNVSPVVVAPVVVDEPATAVPAKSKPSSQMLQESEDFYNQLITTFVNEGEVDKALKLVEEAEKAGSKSARDAFIEAVKNK</sequence>
<protein>
    <submittedName>
        <fullName evidence="1">MalM family protein</fullName>
    </submittedName>
</protein>
<dbReference type="InterPro" id="IPR002885">
    <property type="entry name" value="PPR_rpt"/>
</dbReference>
<evidence type="ECO:0000313" key="2">
    <source>
        <dbReference type="Proteomes" id="UP001310248"/>
    </source>
</evidence>
<keyword evidence="2" id="KW-1185">Reference proteome</keyword>
<dbReference type="Pfam" id="PF07148">
    <property type="entry name" value="MalM"/>
    <property type="match status" value="1"/>
</dbReference>
<organism evidence="1 2">
    <name type="scientific">Agarivorans aestuarii</name>
    <dbReference type="NCBI Taxonomy" id="1563703"/>
    <lineage>
        <taxon>Bacteria</taxon>
        <taxon>Pseudomonadati</taxon>
        <taxon>Pseudomonadota</taxon>
        <taxon>Gammaproteobacteria</taxon>
        <taxon>Alteromonadales</taxon>
        <taxon>Alteromonadaceae</taxon>
        <taxon>Agarivorans</taxon>
    </lineage>
</organism>
<name>A0ABU7G8P6_9ALTE</name>
<dbReference type="InterPro" id="IPR010794">
    <property type="entry name" value="MalM"/>
</dbReference>
<comment type="caution">
    <text evidence="1">The sequence shown here is derived from an EMBL/GenBank/DDBJ whole genome shotgun (WGS) entry which is preliminary data.</text>
</comment>
<accession>A0ABU7G8P6</accession>
<reference evidence="2" key="1">
    <citation type="submission" date="2023-07" db="EMBL/GenBank/DDBJ databases">
        <title>Draft genome sequence of Agarivorans aestuarii strain ZMCS4, a CAZymes producing bacteria isolated from the marine brown algae Clodostephus spongiosus.</title>
        <authorList>
            <person name="Lorente B."/>
            <person name="Cabral C."/>
            <person name="Frias J."/>
            <person name="Faria J."/>
            <person name="Toubarro D."/>
        </authorList>
    </citation>
    <scope>NUCLEOTIDE SEQUENCE [LARGE SCALE GENOMIC DNA]</scope>
    <source>
        <strain evidence="2">ZMCS4</strain>
    </source>
</reference>
<dbReference type="PROSITE" id="PS51375">
    <property type="entry name" value="PPR"/>
    <property type="match status" value="1"/>
</dbReference>
<reference evidence="1 2" key="2">
    <citation type="submission" date="2023-12" db="EMBL/GenBank/DDBJ databases">
        <authorList>
            <consortium name="Cladostephus spongiosus"/>
            <person name="Lorente B."/>
            <person name="Cabral C."/>
            <person name="Frias J."/>
            <person name="Faria J."/>
            <person name="Toubarro D."/>
        </authorList>
    </citation>
    <scope>NUCLEOTIDE SEQUENCE [LARGE SCALE GENOMIC DNA]</scope>
    <source>
        <strain evidence="1 2">ZMCS4</strain>
    </source>
</reference>
<dbReference type="Proteomes" id="UP001310248">
    <property type="component" value="Unassembled WGS sequence"/>
</dbReference>
<gene>
    <name evidence="1" type="ORF">SNR37_000956</name>
</gene>
<dbReference type="EMBL" id="JAYDYW010000014">
    <property type="protein sequence ID" value="MEE1675630.1"/>
    <property type="molecule type" value="Genomic_DNA"/>
</dbReference>
<dbReference type="RefSeq" id="WP_329776463.1">
    <property type="nucleotide sequence ID" value="NZ_JAYDYW010000014.1"/>
</dbReference>
<evidence type="ECO:0000313" key="1">
    <source>
        <dbReference type="EMBL" id="MEE1675630.1"/>
    </source>
</evidence>